<dbReference type="GO" id="GO:0042823">
    <property type="term" value="P:pyridoxal phosphate biosynthetic process"/>
    <property type="evidence" value="ECO:0007669"/>
    <property type="project" value="InterPro"/>
</dbReference>
<evidence type="ECO:0000259" key="9">
    <source>
        <dbReference type="Pfam" id="PF01680"/>
    </source>
</evidence>
<dbReference type="SUPFAM" id="SSF51366">
    <property type="entry name" value="Ribulose-phoshate binding barrel"/>
    <property type="match status" value="1"/>
</dbReference>
<keyword evidence="6" id="KW-0704">Schiff base</keyword>
<evidence type="ECO:0000256" key="1">
    <source>
        <dbReference type="ARBA" id="ARBA00004737"/>
    </source>
</evidence>
<dbReference type="GO" id="GO:0008615">
    <property type="term" value="P:pyridoxine biosynthetic process"/>
    <property type="evidence" value="ECO:0007669"/>
    <property type="project" value="TreeGrafter"/>
</dbReference>
<comment type="pathway">
    <text evidence="1">Cofactor biosynthesis; pyridoxal 5'-phosphate biosynthesis.</text>
</comment>
<evidence type="ECO:0000256" key="2">
    <source>
        <dbReference type="ARBA" id="ARBA00007281"/>
    </source>
</evidence>
<keyword evidence="11" id="KW-1185">Reference proteome</keyword>
<gene>
    <name evidence="10" type="ORF">H4R18_002966</name>
</gene>
<comment type="similarity">
    <text evidence="2 8">Belongs to the PdxS/SNZ family.</text>
</comment>
<dbReference type="EC" id="4.3.3.6" evidence="3"/>
<dbReference type="GO" id="GO:0006520">
    <property type="term" value="P:amino acid metabolic process"/>
    <property type="evidence" value="ECO:0007669"/>
    <property type="project" value="TreeGrafter"/>
</dbReference>
<dbReference type="AlphaFoldDB" id="A0A9W8LI06"/>
<keyword evidence="4" id="KW-0663">Pyridoxal phosphate</keyword>
<evidence type="ECO:0000313" key="11">
    <source>
        <dbReference type="Proteomes" id="UP001140217"/>
    </source>
</evidence>
<protein>
    <recommendedName>
        <fullName evidence="3">pyridoxal 5'-phosphate synthase (glutamine hydrolyzing)</fullName>
        <ecNumber evidence="3">4.3.3.6</ecNumber>
    </recommendedName>
</protein>
<comment type="caution">
    <text evidence="10">The sequence shown here is derived from an EMBL/GenBank/DDBJ whole genome shotgun (WGS) entry which is preliminary data.</text>
</comment>
<evidence type="ECO:0000256" key="7">
    <source>
        <dbReference type="ARBA" id="ARBA00047992"/>
    </source>
</evidence>
<dbReference type="InterPro" id="IPR033755">
    <property type="entry name" value="PdxS/SNZ_N"/>
</dbReference>
<name>A0A9W8LI06_9FUNG</name>
<evidence type="ECO:0000256" key="3">
    <source>
        <dbReference type="ARBA" id="ARBA00012084"/>
    </source>
</evidence>
<evidence type="ECO:0000313" key="10">
    <source>
        <dbReference type="EMBL" id="KAJ2781288.1"/>
    </source>
</evidence>
<dbReference type="GO" id="GO:0036381">
    <property type="term" value="F:pyridoxal 5'-phosphate synthase (glutamine hydrolysing) activity"/>
    <property type="evidence" value="ECO:0007669"/>
    <property type="project" value="UniProtKB-EC"/>
</dbReference>
<evidence type="ECO:0000256" key="6">
    <source>
        <dbReference type="ARBA" id="ARBA00023270"/>
    </source>
</evidence>
<comment type="catalytic activity">
    <reaction evidence="7">
        <text>aldehydo-D-ribose 5-phosphate + D-glyceraldehyde 3-phosphate + L-glutamine = pyridoxal 5'-phosphate + L-glutamate + phosphate + 3 H2O + H(+)</text>
        <dbReference type="Rhea" id="RHEA:31507"/>
        <dbReference type="ChEBI" id="CHEBI:15377"/>
        <dbReference type="ChEBI" id="CHEBI:15378"/>
        <dbReference type="ChEBI" id="CHEBI:29985"/>
        <dbReference type="ChEBI" id="CHEBI:43474"/>
        <dbReference type="ChEBI" id="CHEBI:58273"/>
        <dbReference type="ChEBI" id="CHEBI:58359"/>
        <dbReference type="ChEBI" id="CHEBI:59776"/>
        <dbReference type="ChEBI" id="CHEBI:597326"/>
        <dbReference type="EC" id="4.3.3.6"/>
    </reaction>
</comment>
<dbReference type="EMBL" id="JANBUL010000109">
    <property type="protein sequence ID" value="KAJ2781288.1"/>
    <property type="molecule type" value="Genomic_DNA"/>
</dbReference>
<evidence type="ECO:0000256" key="4">
    <source>
        <dbReference type="ARBA" id="ARBA00022898"/>
    </source>
</evidence>
<accession>A0A9W8LI06</accession>
<dbReference type="PANTHER" id="PTHR31829">
    <property type="entry name" value="PYRIDOXAL 5'-PHOSPHATE SYNTHASE SUBUNIT SNZ1-RELATED"/>
    <property type="match status" value="1"/>
</dbReference>
<dbReference type="OrthoDB" id="1660966at2759"/>
<sequence length="298" mass="32701">MSTPAEKEKQEKQEKNLAKKVQLMRAFEGGVIVIVHTVAQALLAERCGASGLIVVGRTTYQNVKKNGKVARAPDPLQVKDVMDNVMLPAIARVSIGHEVEARVMQSSFVNGIDESELLGQADPEKFDYHKLDIPVIVCVESFDDVVQAIYAGAAALRPKVKGANGLSLETAEDTPHIVQNTVVLDTIRANIREYKKLRRDGKLKEKETKLNVPVKSIEEVMDNGIRLPFFAHGGIIHPVDAAFLMSSGYKGVIVSVQVFQCKNPEKRIRSLVLATKHYKDNDLIAKLADDHGTSEAVA</sequence>
<reference evidence="10" key="1">
    <citation type="submission" date="2022-07" db="EMBL/GenBank/DDBJ databases">
        <title>Phylogenomic reconstructions and comparative analyses of Kickxellomycotina fungi.</title>
        <authorList>
            <person name="Reynolds N.K."/>
            <person name="Stajich J.E."/>
            <person name="Barry K."/>
            <person name="Grigoriev I.V."/>
            <person name="Crous P."/>
            <person name="Smith M.E."/>
        </authorList>
    </citation>
    <scope>NUCLEOTIDE SEQUENCE</scope>
    <source>
        <strain evidence="10">NBRC 105414</strain>
    </source>
</reference>
<dbReference type="PANTHER" id="PTHR31829:SF0">
    <property type="entry name" value="PYRIDOXAL 5'-PHOSPHATE SYNTHASE SUBUNIT SNZ1-RELATED"/>
    <property type="match status" value="1"/>
</dbReference>
<evidence type="ECO:0000256" key="5">
    <source>
        <dbReference type="ARBA" id="ARBA00023239"/>
    </source>
</evidence>
<dbReference type="Pfam" id="PF01680">
    <property type="entry name" value="SOR_SNZ"/>
    <property type="match status" value="1"/>
</dbReference>
<feature type="domain" description="PdxS/SNZ N-terminal" evidence="9">
    <location>
        <begin position="19"/>
        <end position="228"/>
    </location>
</feature>
<proteinExistence type="inferred from homology"/>
<dbReference type="PROSITE" id="PS51129">
    <property type="entry name" value="PDXS_SNZ_2"/>
    <property type="match status" value="1"/>
</dbReference>
<dbReference type="InterPro" id="IPR001852">
    <property type="entry name" value="PdxS/SNZ"/>
</dbReference>
<organism evidence="10 11">
    <name type="scientific">Coemansia javaensis</name>
    <dbReference type="NCBI Taxonomy" id="2761396"/>
    <lineage>
        <taxon>Eukaryota</taxon>
        <taxon>Fungi</taxon>
        <taxon>Fungi incertae sedis</taxon>
        <taxon>Zoopagomycota</taxon>
        <taxon>Kickxellomycotina</taxon>
        <taxon>Kickxellomycetes</taxon>
        <taxon>Kickxellales</taxon>
        <taxon>Kickxellaceae</taxon>
        <taxon>Coemansia</taxon>
    </lineage>
</organism>
<dbReference type="InterPro" id="IPR011060">
    <property type="entry name" value="RibuloseP-bd_barrel"/>
</dbReference>
<dbReference type="Gene3D" id="3.20.20.70">
    <property type="entry name" value="Aldolase class I"/>
    <property type="match status" value="1"/>
</dbReference>
<dbReference type="InterPro" id="IPR013785">
    <property type="entry name" value="Aldolase_TIM"/>
</dbReference>
<keyword evidence="5" id="KW-0456">Lyase</keyword>
<dbReference type="Proteomes" id="UP001140217">
    <property type="component" value="Unassembled WGS sequence"/>
</dbReference>
<evidence type="ECO:0000256" key="8">
    <source>
        <dbReference type="PROSITE-ProRule" id="PRU00481"/>
    </source>
</evidence>